<sequence length="233" mass="25100">MSEGLIEAQAGLDDAKRQRREAVSLVEALEERVREGNEEVAALELGQQHGLLRLASLQQERAEKQLRAAEAQALEDERRRALDAARADLAAGSVAVIAQKYGAALVALDDLAAVCDAREAAIVRHREVFERLGMKGNVLAGPPQVVVQVDGERFVAGDCQAESMVTRVVGRLSRVRAFRQLSRLSSNFMGYHEVELVLTGLPRAEARSVEETTGLAQPLVVAARAAVESGEAA</sequence>
<organism evidence="2 3">
    <name type="scientific">Streptomyces incanus</name>
    <dbReference type="NCBI Taxonomy" id="887453"/>
    <lineage>
        <taxon>Bacteria</taxon>
        <taxon>Bacillati</taxon>
        <taxon>Actinomycetota</taxon>
        <taxon>Actinomycetes</taxon>
        <taxon>Kitasatosporales</taxon>
        <taxon>Streptomycetaceae</taxon>
        <taxon>Streptomyces</taxon>
    </lineage>
</organism>
<evidence type="ECO:0000256" key="1">
    <source>
        <dbReference type="SAM" id="Coils"/>
    </source>
</evidence>
<feature type="coiled-coil region" evidence="1">
    <location>
        <begin position="12"/>
        <end position="79"/>
    </location>
</feature>
<accession>A0ABW0XRH0</accession>
<keyword evidence="3" id="KW-1185">Reference proteome</keyword>
<evidence type="ECO:0000313" key="2">
    <source>
        <dbReference type="EMBL" id="MFC5670825.1"/>
    </source>
</evidence>
<comment type="caution">
    <text evidence="2">The sequence shown here is derived from an EMBL/GenBank/DDBJ whole genome shotgun (WGS) entry which is preliminary data.</text>
</comment>
<keyword evidence="1" id="KW-0175">Coiled coil</keyword>
<name>A0ABW0XRH0_9ACTN</name>
<gene>
    <name evidence="2" type="ORF">ACFP2V_12090</name>
</gene>
<protein>
    <submittedName>
        <fullName evidence="2">Uncharacterized protein</fullName>
    </submittedName>
</protein>
<dbReference type="RefSeq" id="WP_381209789.1">
    <property type="nucleotide sequence ID" value="NZ_JBHSPC010000032.1"/>
</dbReference>
<reference evidence="3" key="1">
    <citation type="journal article" date="2019" name="Int. J. Syst. Evol. Microbiol.">
        <title>The Global Catalogue of Microorganisms (GCM) 10K type strain sequencing project: providing services to taxonomists for standard genome sequencing and annotation.</title>
        <authorList>
            <consortium name="The Broad Institute Genomics Platform"/>
            <consortium name="The Broad Institute Genome Sequencing Center for Infectious Disease"/>
            <person name="Wu L."/>
            <person name="Ma J."/>
        </authorList>
    </citation>
    <scope>NUCLEOTIDE SEQUENCE [LARGE SCALE GENOMIC DNA]</scope>
    <source>
        <strain evidence="3">JCM 13852</strain>
    </source>
</reference>
<evidence type="ECO:0000313" key="3">
    <source>
        <dbReference type="Proteomes" id="UP001596183"/>
    </source>
</evidence>
<dbReference type="Proteomes" id="UP001596183">
    <property type="component" value="Unassembled WGS sequence"/>
</dbReference>
<proteinExistence type="predicted"/>
<dbReference type="EMBL" id="JBHSPC010000032">
    <property type="protein sequence ID" value="MFC5670825.1"/>
    <property type="molecule type" value="Genomic_DNA"/>
</dbReference>